<dbReference type="AlphaFoldDB" id="A0AA96Y2K0"/>
<organism evidence="1">
    <name type="scientific">Thermoleptolyngbya oregonensis NK1-22</name>
    <dbReference type="NCBI Taxonomy" id="2547457"/>
    <lineage>
        <taxon>Bacteria</taxon>
        <taxon>Bacillati</taxon>
        <taxon>Cyanobacteriota</taxon>
        <taxon>Cyanophyceae</taxon>
        <taxon>Oculatellales</taxon>
        <taxon>Oculatellaceae</taxon>
        <taxon>Thermoleptolyngbya</taxon>
    </lineage>
</organism>
<reference evidence="1" key="1">
    <citation type="submission" date="2020-05" db="EMBL/GenBank/DDBJ databases">
        <authorList>
            <person name="Zhu T."/>
            <person name="Keshari N."/>
            <person name="Lu X."/>
        </authorList>
    </citation>
    <scope>NUCLEOTIDE SEQUENCE</scope>
    <source>
        <strain evidence="1">NK1-22</strain>
    </source>
</reference>
<dbReference type="KEGG" id="tog:HNI00_18635"/>
<gene>
    <name evidence="1" type="ORF">HNI00_18635</name>
</gene>
<evidence type="ECO:0000313" key="1">
    <source>
        <dbReference type="EMBL" id="WOB41736.1"/>
    </source>
</evidence>
<dbReference type="RefSeq" id="WP_316788359.1">
    <property type="nucleotide sequence ID" value="NZ_CP053540.1"/>
</dbReference>
<protein>
    <submittedName>
        <fullName evidence="1">Uncharacterized protein</fullName>
    </submittedName>
</protein>
<proteinExistence type="predicted"/>
<dbReference type="EMBL" id="CP053540">
    <property type="protein sequence ID" value="WOB41736.1"/>
    <property type="molecule type" value="Genomic_DNA"/>
</dbReference>
<sequence length="56" mass="6157">MSRFGDRPPIYKPDCLPGGQDALLGMIPLEALGLKPDLQHQQLSGCGRCRLRPNLI</sequence>
<name>A0AA96Y2K0_9CYAN</name>
<accession>A0AA96Y2K0</accession>